<organism evidence="1">
    <name type="scientific">uncultured marine group II/III euryarchaeote KM3_191_F05</name>
    <dbReference type="NCBI Taxonomy" id="1457962"/>
    <lineage>
        <taxon>Archaea</taxon>
        <taxon>Methanobacteriati</taxon>
        <taxon>Methanobacteriota</taxon>
        <taxon>environmental samples</taxon>
    </lineage>
</organism>
<evidence type="ECO:0000313" key="1">
    <source>
        <dbReference type="EMBL" id="AIF06374.1"/>
    </source>
</evidence>
<accession>A0A075GRI1</accession>
<proteinExistence type="predicted"/>
<sequence length="106" mass="11682">MSPITVTRVCKRSKDHIHLTPYQNIQTPVSIIVSNINRPGVLTVTALTLFLYHVLVPISSRASIEGTDVIFAMATSHHIHVTVIVNVAKIKSAVRVMVNHFSSKRG</sequence>
<name>A0A075GRI1_9EURY</name>
<dbReference type="EMBL" id="KF900768">
    <property type="protein sequence ID" value="AIF06374.1"/>
    <property type="molecule type" value="Genomic_DNA"/>
</dbReference>
<reference evidence="1" key="1">
    <citation type="journal article" date="2014" name="Genome Biol. Evol.">
        <title>Pangenome evidence for extensive interdomain horizontal transfer affecting lineage core and shell genes in uncultured planktonic thaumarchaeota and euryarchaeota.</title>
        <authorList>
            <person name="Deschamps P."/>
            <person name="Zivanovic Y."/>
            <person name="Moreira D."/>
            <person name="Rodriguez-Valera F."/>
            <person name="Lopez-Garcia P."/>
        </authorList>
    </citation>
    <scope>NUCLEOTIDE SEQUENCE</scope>
</reference>
<dbReference type="AlphaFoldDB" id="A0A075GRI1"/>
<protein>
    <submittedName>
        <fullName evidence="1">Uncharacterized protein</fullName>
    </submittedName>
</protein>